<dbReference type="SMART" id="SM01383">
    <property type="entry name" value="Ribosomal_L2"/>
    <property type="match status" value="1"/>
</dbReference>
<dbReference type="NCBIfam" id="NF007180">
    <property type="entry name" value="PRK09612.1"/>
    <property type="match status" value="1"/>
</dbReference>
<dbReference type="InterPro" id="IPR002171">
    <property type="entry name" value="Ribosomal_uL2"/>
</dbReference>
<dbReference type="InterPro" id="IPR022669">
    <property type="entry name" value="Ribosomal_uL2_C"/>
</dbReference>
<accession>A0A8S1U070</accession>
<evidence type="ECO:0000256" key="2">
    <source>
        <dbReference type="ARBA" id="ARBA00022980"/>
    </source>
</evidence>
<evidence type="ECO:0000256" key="4">
    <source>
        <dbReference type="SAM" id="MobiDB-lite"/>
    </source>
</evidence>
<evidence type="ECO:0008006" key="9">
    <source>
        <dbReference type="Google" id="ProtNLM"/>
    </source>
</evidence>
<evidence type="ECO:0000256" key="1">
    <source>
        <dbReference type="ARBA" id="ARBA00005636"/>
    </source>
</evidence>
<proteinExistence type="inferred from homology"/>
<keyword evidence="3" id="KW-0687">Ribonucleoprotein</keyword>
<gene>
    <name evidence="7" type="ORF">PPENT_87.1.T0310134</name>
</gene>
<feature type="domain" description="Large ribosomal subunit protein uL2 C-terminal" evidence="5">
    <location>
        <begin position="351"/>
        <end position="491"/>
    </location>
</feature>
<dbReference type="Proteomes" id="UP000689195">
    <property type="component" value="Unassembled WGS sequence"/>
</dbReference>
<dbReference type="GO" id="GO:0003723">
    <property type="term" value="F:RNA binding"/>
    <property type="evidence" value="ECO:0007669"/>
    <property type="project" value="InterPro"/>
</dbReference>
<dbReference type="InterPro" id="IPR023672">
    <property type="entry name" value="Ribosomal_uL2_arc_euk"/>
</dbReference>
<dbReference type="FunFam" id="4.10.950.10:FF:000002">
    <property type="entry name" value="60S ribosomal protein L2"/>
    <property type="match status" value="1"/>
</dbReference>
<dbReference type="GO" id="GO:0022625">
    <property type="term" value="C:cytosolic large ribosomal subunit"/>
    <property type="evidence" value="ECO:0007669"/>
    <property type="project" value="TreeGrafter"/>
</dbReference>
<dbReference type="SMART" id="SM01382">
    <property type="entry name" value="Ribosomal_L2_C"/>
    <property type="match status" value="1"/>
</dbReference>
<dbReference type="InterPro" id="IPR022666">
    <property type="entry name" value="Ribosomal_uL2_RNA-bd_dom"/>
</dbReference>
<keyword evidence="8" id="KW-1185">Reference proteome</keyword>
<dbReference type="PANTHER" id="PTHR13691:SF16">
    <property type="entry name" value="LARGE RIBOSOMAL SUBUNIT PROTEIN UL2"/>
    <property type="match status" value="1"/>
</dbReference>
<reference evidence="7" key="1">
    <citation type="submission" date="2021-01" db="EMBL/GenBank/DDBJ databases">
        <authorList>
            <consortium name="Genoscope - CEA"/>
            <person name="William W."/>
        </authorList>
    </citation>
    <scope>NUCLEOTIDE SEQUENCE</scope>
</reference>
<dbReference type="EMBL" id="CAJJDO010000031">
    <property type="protein sequence ID" value="CAD8158050.1"/>
    <property type="molecule type" value="Genomic_DNA"/>
</dbReference>
<dbReference type="PANTHER" id="PTHR13691">
    <property type="entry name" value="RIBOSOMAL PROTEIN L2"/>
    <property type="match status" value="1"/>
</dbReference>
<comment type="similarity">
    <text evidence="1">Belongs to the universal ribosomal protein uL2 family.</text>
</comment>
<evidence type="ECO:0000256" key="3">
    <source>
        <dbReference type="ARBA" id="ARBA00023274"/>
    </source>
</evidence>
<organism evidence="7 8">
    <name type="scientific">Paramecium pentaurelia</name>
    <dbReference type="NCBI Taxonomy" id="43138"/>
    <lineage>
        <taxon>Eukaryota</taxon>
        <taxon>Sar</taxon>
        <taxon>Alveolata</taxon>
        <taxon>Ciliophora</taxon>
        <taxon>Intramacronucleata</taxon>
        <taxon>Oligohymenophorea</taxon>
        <taxon>Peniculida</taxon>
        <taxon>Parameciidae</taxon>
        <taxon>Paramecium</taxon>
    </lineage>
</organism>
<dbReference type="FunFam" id="2.40.50.140:FF:000020">
    <property type="entry name" value="60S ribosomal protein L2"/>
    <property type="match status" value="1"/>
</dbReference>
<protein>
    <recommendedName>
        <fullName evidence="9">Ribosomal protein L2</fullName>
    </recommendedName>
</protein>
<dbReference type="GO" id="GO:0003735">
    <property type="term" value="F:structural constituent of ribosome"/>
    <property type="evidence" value="ECO:0007669"/>
    <property type="project" value="InterPro"/>
</dbReference>
<sequence>MEFERITVTKRGIEVQQQLKQILGVKEKYSENLLRKQKEKEIHTSSFLEPILDKQEQMNVFLTNRFTNRQKFIKKEMEKFSQKKTKFGGSFQSESHRSFKCLDFRQMQYLKSKYTEGFFLTKQNQQFKMLSKPQGQEIQQREDKQLEFKQAKFERMIRKHEQFNLQTQSIPTYEKGIKREPNFMSELVKQMEKREISSRVESIKEINQKFGNSVDLLEYNCFSKERFQETIKIMEDTKSWKVIENIYQNLKKIFLNYGQENQKKGKSNSVFKAHQNQRVGSPQYRHLDYAERHGYVRGVITEIIHDPGRGAPLAKVEFNDPYKYKKQTKLFIAPEGSYTGQYIYCGTKAQLATGNVLPIGQIPEGTVVCNLEEHPGDKGALGRATGCYATIIGHSDDGTQTRVRLPSEQKDFNTRKTLSSLCRATVGLISGGGRTEKPILKAGRQFHKYRRLRKVWPRVRGVAMNPVDHPHGGGNQQHIGHPSTLSRYAPPGQKVGLVAARRSGLLRGGAQLKQMDEDLAAQQAKK</sequence>
<feature type="region of interest" description="Disordered" evidence="4">
    <location>
        <begin position="465"/>
        <end position="485"/>
    </location>
</feature>
<evidence type="ECO:0000259" key="6">
    <source>
        <dbReference type="SMART" id="SM01383"/>
    </source>
</evidence>
<dbReference type="Pfam" id="PF03947">
    <property type="entry name" value="Ribosomal_L2_C"/>
    <property type="match status" value="1"/>
</dbReference>
<dbReference type="InterPro" id="IPR022671">
    <property type="entry name" value="Ribosomal_uL2_CS"/>
</dbReference>
<dbReference type="FunFam" id="2.30.30.30:FF:000006">
    <property type="entry name" value="60S ribosomal protein L8"/>
    <property type="match status" value="1"/>
</dbReference>
<dbReference type="PROSITE" id="PS00467">
    <property type="entry name" value="RIBOSOMAL_L2"/>
    <property type="match status" value="1"/>
</dbReference>
<keyword evidence="2" id="KW-0689">Ribosomal protein</keyword>
<dbReference type="AlphaFoldDB" id="A0A8S1U070"/>
<comment type="caution">
    <text evidence="7">The sequence shown here is derived from an EMBL/GenBank/DDBJ whole genome shotgun (WGS) entry which is preliminary data.</text>
</comment>
<name>A0A8S1U070_9CILI</name>
<dbReference type="GO" id="GO:0002181">
    <property type="term" value="P:cytoplasmic translation"/>
    <property type="evidence" value="ECO:0007669"/>
    <property type="project" value="TreeGrafter"/>
</dbReference>
<feature type="domain" description="Large ribosomal subunit protein uL2 RNA-binding" evidence="6">
    <location>
        <begin position="265"/>
        <end position="345"/>
    </location>
</feature>
<evidence type="ECO:0000313" key="7">
    <source>
        <dbReference type="EMBL" id="CAD8158050.1"/>
    </source>
</evidence>
<evidence type="ECO:0000259" key="5">
    <source>
        <dbReference type="SMART" id="SM01382"/>
    </source>
</evidence>
<dbReference type="OrthoDB" id="283117at2759"/>
<dbReference type="Pfam" id="PF00181">
    <property type="entry name" value="Ribosomal_L2_N"/>
    <property type="match status" value="1"/>
</dbReference>
<evidence type="ECO:0000313" key="8">
    <source>
        <dbReference type="Proteomes" id="UP000689195"/>
    </source>
</evidence>